<evidence type="ECO:0000256" key="1">
    <source>
        <dbReference type="SAM" id="SignalP"/>
    </source>
</evidence>
<organism evidence="2 3">
    <name type="scientific">Dendrobium chrysotoxum</name>
    <name type="common">Orchid</name>
    <dbReference type="NCBI Taxonomy" id="161865"/>
    <lineage>
        <taxon>Eukaryota</taxon>
        <taxon>Viridiplantae</taxon>
        <taxon>Streptophyta</taxon>
        <taxon>Embryophyta</taxon>
        <taxon>Tracheophyta</taxon>
        <taxon>Spermatophyta</taxon>
        <taxon>Magnoliopsida</taxon>
        <taxon>Liliopsida</taxon>
        <taxon>Asparagales</taxon>
        <taxon>Orchidaceae</taxon>
        <taxon>Epidendroideae</taxon>
        <taxon>Malaxideae</taxon>
        <taxon>Dendrobiinae</taxon>
        <taxon>Dendrobium</taxon>
    </lineage>
</organism>
<protein>
    <submittedName>
        <fullName evidence="2">Uncharacterized protein</fullName>
    </submittedName>
</protein>
<name>A0AAV7HPR4_DENCH</name>
<gene>
    <name evidence="2" type="ORF">IEQ34_001817</name>
</gene>
<dbReference type="Pfam" id="PF04398">
    <property type="entry name" value="DUF538"/>
    <property type="match status" value="1"/>
</dbReference>
<dbReference type="InterPro" id="IPR007493">
    <property type="entry name" value="DUF538"/>
</dbReference>
<comment type="caution">
    <text evidence="2">The sequence shown here is derived from an EMBL/GenBank/DDBJ whole genome shotgun (WGS) entry which is preliminary data.</text>
</comment>
<proteinExistence type="predicted"/>
<keyword evidence="3" id="KW-1185">Reference proteome</keyword>
<dbReference type="PANTHER" id="PTHR31676:SF76">
    <property type="entry name" value="OS05G0362300 PROTEIN"/>
    <property type="match status" value="1"/>
</dbReference>
<dbReference type="AlphaFoldDB" id="A0AAV7HPR4"/>
<sequence length="159" mass="17293">MASLLLFLLLPSLFCTSLSDPLSLKSLSAYDVLKSYNFPIGLLPKGALGYDLDPTTGKFSAYFNGTCSFSIESYQIRYQSTISGTISTNHLSNLHGISVKVLLFWININEVIRTENDLEFSVGIASADFPIDNFYVCPQCGCGLNCDGVGGVLKLRSIV</sequence>
<reference evidence="2 3" key="1">
    <citation type="journal article" date="2021" name="Hortic Res">
        <title>Chromosome-scale assembly of the Dendrobium chrysotoxum genome enhances the understanding of orchid evolution.</title>
        <authorList>
            <person name="Zhang Y."/>
            <person name="Zhang G.Q."/>
            <person name="Zhang D."/>
            <person name="Liu X.D."/>
            <person name="Xu X.Y."/>
            <person name="Sun W.H."/>
            <person name="Yu X."/>
            <person name="Zhu X."/>
            <person name="Wang Z.W."/>
            <person name="Zhao X."/>
            <person name="Zhong W.Y."/>
            <person name="Chen H."/>
            <person name="Yin W.L."/>
            <person name="Huang T."/>
            <person name="Niu S.C."/>
            <person name="Liu Z.J."/>
        </authorList>
    </citation>
    <scope>NUCLEOTIDE SEQUENCE [LARGE SCALE GENOMIC DNA]</scope>
    <source>
        <strain evidence="2">Lindl</strain>
    </source>
</reference>
<dbReference type="EMBL" id="JAGFBR010000002">
    <property type="protein sequence ID" value="KAH0470259.1"/>
    <property type="molecule type" value="Genomic_DNA"/>
</dbReference>
<dbReference type="InterPro" id="IPR036758">
    <property type="entry name" value="At5g01610-like"/>
</dbReference>
<dbReference type="PANTHER" id="PTHR31676">
    <property type="entry name" value="T31J12.3 PROTEIN-RELATED"/>
    <property type="match status" value="1"/>
</dbReference>
<dbReference type="Gene3D" id="2.30.240.10">
    <property type="entry name" value="At5g01610-like"/>
    <property type="match status" value="1"/>
</dbReference>
<feature type="chain" id="PRO_5043664188" evidence="1">
    <location>
        <begin position="20"/>
        <end position="159"/>
    </location>
</feature>
<evidence type="ECO:0000313" key="3">
    <source>
        <dbReference type="Proteomes" id="UP000775213"/>
    </source>
</evidence>
<keyword evidence="1" id="KW-0732">Signal</keyword>
<dbReference type="SUPFAM" id="SSF141562">
    <property type="entry name" value="At5g01610-like"/>
    <property type="match status" value="1"/>
</dbReference>
<accession>A0AAV7HPR4</accession>
<dbReference type="Proteomes" id="UP000775213">
    <property type="component" value="Unassembled WGS sequence"/>
</dbReference>
<evidence type="ECO:0000313" key="2">
    <source>
        <dbReference type="EMBL" id="KAH0470259.1"/>
    </source>
</evidence>
<feature type="signal peptide" evidence="1">
    <location>
        <begin position="1"/>
        <end position="19"/>
    </location>
</feature>